<dbReference type="SUPFAM" id="SSF52833">
    <property type="entry name" value="Thioredoxin-like"/>
    <property type="match status" value="1"/>
</dbReference>
<dbReference type="InterPro" id="IPR036249">
    <property type="entry name" value="Thioredoxin-like_sf"/>
</dbReference>
<dbReference type="Pfam" id="PF03960">
    <property type="entry name" value="ArsC"/>
    <property type="match status" value="1"/>
</dbReference>
<dbReference type="OMA" id="PMRNTSG"/>
<dbReference type="InterPro" id="IPR006504">
    <property type="entry name" value="Tscrpt_reg_Spx/MgsR"/>
</dbReference>
<gene>
    <name evidence="2" type="ORF">CHH72_05910</name>
</gene>
<dbReference type="PANTHER" id="PTHR30041:SF8">
    <property type="entry name" value="PROTEIN YFFB"/>
    <property type="match status" value="1"/>
</dbReference>
<dbReference type="InterPro" id="IPR006660">
    <property type="entry name" value="Arsenate_reductase-like"/>
</dbReference>
<accession>A0A268P2Q8</accession>
<dbReference type="PANTHER" id="PTHR30041">
    <property type="entry name" value="ARSENATE REDUCTASE"/>
    <property type="match status" value="1"/>
</dbReference>
<evidence type="ECO:0000313" key="2">
    <source>
        <dbReference type="EMBL" id="PAE89789.1"/>
    </source>
</evidence>
<dbReference type="Gene3D" id="3.40.30.10">
    <property type="entry name" value="Glutaredoxin"/>
    <property type="match status" value="1"/>
</dbReference>
<dbReference type="PROSITE" id="PS51354">
    <property type="entry name" value="GLUTAREDOXIN_2"/>
    <property type="match status" value="1"/>
</dbReference>
<organism evidence="2 3">
    <name type="scientific">Shouchella clausii</name>
    <name type="common">Alkalihalobacillus clausii</name>
    <dbReference type="NCBI Taxonomy" id="79880"/>
    <lineage>
        <taxon>Bacteria</taxon>
        <taxon>Bacillati</taxon>
        <taxon>Bacillota</taxon>
        <taxon>Bacilli</taxon>
        <taxon>Bacillales</taxon>
        <taxon>Bacillaceae</taxon>
        <taxon>Shouchella</taxon>
    </lineage>
</organism>
<dbReference type="CDD" id="cd03036">
    <property type="entry name" value="ArsC_like"/>
    <property type="match status" value="1"/>
</dbReference>
<sequence length="120" mass="13666">MGVTVYQYPKCSTCRNALKWLDEHGVSYEAIHIVEAPPTSTTLKELHQKSGLPLKAFFNTSGKKYRELDLKNKLGEMSDEEQYQLLASSGMLIKRPIVTDGTKVTLGFKEDQFQDMWSTF</sequence>
<protein>
    <recommendedName>
        <fullName evidence="4">Arsenate reductase family protein</fullName>
    </recommendedName>
</protein>
<dbReference type="Proteomes" id="UP000216207">
    <property type="component" value="Unassembled WGS sequence"/>
</dbReference>
<dbReference type="AlphaFoldDB" id="A0A268P2Q8"/>
<comment type="similarity">
    <text evidence="1">Belongs to the ArsC family.</text>
</comment>
<comment type="caution">
    <text evidence="2">The sequence shown here is derived from an EMBL/GenBank/DDBJ whole genome shotgun (WGS) entry which is preliminary data.</text>
</comment>
<dbReference type="EMBL" id="NPCC01000006">
    <property type="protein sequence ID" value="PAE89789.1"/>
    <property type="molecule type" value="Genomic_DNA"/>
</dbReference>
<dbReference type="NCBIfam" id="TIGR01617">
    <property type="entry name" value="arsC_related"/>
    <property type="match status" value="1"/>
</dbReference>
<evidence type="ECO:0000256" key="1">
    <source>
        <dbReference type="PROSITE-ProRule" id="PRU01282"/>
    </source>
</evidence>
<proteinExistence type="inferred from homology"/>
<dbReference type="RefSeq" id="WP_011247829.1">
    <property type="nucleotide sequence ID" value="NZ_BOQS01000017.1"/>
</dbReference>
<reference evidence="2 3" key="1">
    <citation type="submission" date="2017-07" db="EMBL/GenBank/DDBJ databases">
        <title>Isolation and whole genome analysis of endospore-forming bacteria from heroin.</title>
        <authorList>
            <person name="Kalinowski J."/>
            <person name="Ahrens B."/>
            <person name="Al-Dilaimi A."/>
            <person name="Winkler A."/>
            <person name="Wibberg D."/>
            <person name="Schleenbecker U."/>
            <person name="Ruckert C."/>
            <person name="Wolfel R."/>
            <person name="Grass G."/>
        </authorList>
    </citation>
    <scope>NUCLEOTIDE SEQUENCE [LARGE SCALE GENOMIC DNA]</scope>
    <source>
        <strain evidence="2 3">7539</strain>
    </source>
</reference>
<name>A0A268P2Q8_SHOCL</name>
<evidence type="ECO:0000313" key="3">
    <source>
        <dbReference type="Proteomes" id="UP000216207"/>
    </source>
</evidence>
<evidence type="ECO:0008006" key="4">
    <source>
        <dbReference type="Google" id="ProtNLM"/>
    </source>
</evidence>
<dbReference type="PROSITE" id="PS51353">
    <property type="entry name" value="ARSC"/>
    <property type="match status" value="1"/>
</dbReference>